<dbReference type="Proteomes" id="UP000054007">
    <property type="component" value="Unassembled WGS sequence"/>
</dbReference>
<dbReference type="OrthoDB" id="5792673at2759"/>
<evidence type="ECO:0000313" key="3">
    <source>
        <dbReference type="Proteomes" id="UP000054007"/>
    </source>
</evidence>
<evidence type="ECO:0000313" key="2">
    <source>
        <dbReference type="EMBL" id="KIY67569.1"/>
    </source>
</evidence>
<feature type="domain" description="SET" evidence="1">
    <location>
        <begin position="39"/>
        <end position="162"/>
    </location>
</feature>
<reference evidence="2 3" key="1">
    <citation type="journal article" date="2015" name="Fungal Genet. Biol.">
        <title>Evolution of novel wood decay mechanisms in Agaricales revealed by the genome sequences of Fistulina hepatica and Cylindrobasidium torrendii.</title>
        <authorList>
            <person name="Floudas D."/>
            <person name="Held B.W."/>
            <person name="Riley R."/>
            <person name="Nagy L.G."/>
            <person name="Koehler G."/>
            <person name="Ransdell A.S."/>
            <person name="Younus H."/>
            <person name="Chow J."/>
            <person name="Chiniquy J."/>
            <person name="Lipzen A."/>
            <person name="Tritt A."/>
            <person name="Sun H."/>
            <person name="Haridas S."/>
            <person name="LaButti K."/>
            <person name="Ohm R.A."/>
            <person name="Kues U."/>
            <person name="Blanchette R.A."/>
            <person name="Grigoriev I.V."/>
            <person name="Minto R.E."/>
            <person name="Hibbett D.S."/>
        </authorList>
    </citation>
    <scope>NUCLEOTIDE SEQUENCE [LARGE SCALE GENOMIC DNA]</scope>
    <source>
        <strain evidence="2 3">FP15055 ss-10</strain>
    </source>
</reference>
<organism evidence="2 3">
    <name type="scientific">Cylindrobasidium torrendii FP15055 ss-10</name>
    <dbReference type="NCBI Taxonomy" id="1314674"/>
    <lineage>
        <taxon>Eukaryota</taxon>
        <taxon>Fungi</taxon>
        <taxon>Dikarya</taxon>
        <taxon>Basidiomycota</taxon>
        <taxon>Agaricomycotina</taxon>
        <taxon>Agaricomycetes</taxon>
        <taxon>Agaricomycetidae</taxon>
        <taxon>Agaricales</taxon>
        <taxon>Marasmiineae</taxon>
        <taxon>Physalacriaceae</taxon>
        <taxon>Cylindrobasidium</taxon>
    </lineage>
</organism>
<dbReference type="Gene3D" id="2.170.270.10">
    <property type="entry name" value="SET domain"/>
    <property type="match status" value="1"/>
</dbReference>
<dbReference type="SMART" id="SM00317">
    <property type="entry name" value="SET"/>
    <property type="match status" value="1"/>
</dbReference>
<evidence type="ECO:0000259" key="1">
    <source>
        <dbReference type="PROSITE" id="PS50280"/>
    </source>
</evidence>
<dbReference type="InterPro" id="IPR001214">
    <property type="entry name" value="SET_dom"/>
</dbReference>
<keyword evidence="3" id="KW-1185">Reference proteome</keyword>
<accession>A0A0D7BBL7</accession>
<protein>
    <submittedName>
        <fullName evidence="2">SET domain protein</fullName>
    </submittedName>
</protein>
<dbReference type="Pfam" id="PF00856">
    <property type="entry name" value="SET"/>
    <property type="match status" value="1"/>
</dbReference>
<dbReference type="SUPFAM" id="SSF82199">
    <property type="entry name" value="SET domain"/>
    <property type="match status" value="1"/>
</dbReference>
<dbReference type="AlphaFoldDB" id="A0A0D7BBL7"/>
<dbReference type="PROSITE" id="PS50280">
    <property type="entry name" value="SET"/>
    <property type="match status" value="1"/>
</dbReference>
<dbReference type="InterPro" id="IPR046341">
    <property type="entry name" value="SET_dom_sf"/>
</dbReference>
<sequence>MTLPRNWPNDIIWITQYSFHASVDTESREFIGKTSRNSKPNGLFAIQKIKDSGHPAHGQYGLFAAKKIPANTDIIDYLGEVHAEDRISDYDLSLARIQEKSIGIDASKKGNEARFVNDYRGIREKPNAIFADGRHHDGQLRMSIRSSHEGIKKGEEILVSYGKAWWRARIDLESVNQ</sequence>
<gene>
    <name evidence="2" type="ORF">CYLTODRAFT_375746</name>
</gene>
<name>A0A0D7BBL7_9AGAR</name>
<proteinExistence type="predicted"/>
<dbReference type="STRING" id="1314674.A0A0D7BBL7"/>
<dbReference type="EMBL" id="KN880522">
    <property type="protein sequence ID" value="KIY67569.1"/>
    <property type="molecule type" value="Genomic_DNA"/>
</dbReference>